<dbReference type="AlphaFoldDB" id="A0AAW1J4K5"/>
<keyword evidence="7" id="KW-1185">Reference proteome</keyword>
<evidence type="ECO:0000256" key="4">
    <source>
        <dbReference type="RuleBase" id="RU369029"/>
    </source>
</evidence>
<dbReference type="InterPro" id="IPR031307">
    <property type="entry name" value="Ninja_fam"/>
</dbReference>
<feature type="compositionally biased region" description="Polar residues" evidence="5">
    <location>
        <begin position="71"/>
        <end position="92"/>
    </location>
</feature>
<comment type="subcellular location">
    <subcellularLocation>
        <location evidence="1 4">Nucleus</location>
    </subcellularLocation>
</comment>
<organism evidence="6 7">
    <name type="scientific">Saponaria officinalis</name>
    <name type="common">Common soapwort</name>
    <name type="synonym">Lychnis saponaria</name>
    <dbReference type="NCBI Taxonomy" id="3572"/>
    <lineage>
        <taxon>Eukaryota</taxon>
        <taxon>Viridiplantae</taxon>
        <taxon>Streptophyta</taxon>
        <taxon>Embryophyta</taxon>
        <taxon>Tracheophyta</taxon>
        <taxon>Spermatophyta</taxon>
        <taxon>Magnoliopsida</taxon>
        <taxon>eudicotyledons</taxon>
        <taxon>Gunneridae</taxon>
        <taxon>Pentapetalae</taxon>
        <taxon>Caryophyllales</taxon>
        <taxon>Caryophyllaceae</taxon>
        <taxon>Caryophylleae</taxon>
        <taxon>Saponaria</taxon>
    </lineage>
</organism>
<comment type="function">
    <text evidence="4">Acts as a negative regulator of abscisic acid (ABA) response.</text>
</comment>
<feature type="compositionally biased region" description="Polar residues" evidence="5">
    <location>
        <begin position="208"/>
        <end position="219"/>
    </location>
</feature>
<feature type="compositionally biased region" description="Polar residues" evidence="5">
    <location>
        <begin position="16"/>
        <end position="31"/>
    </location>
</feature>
<evidence type="ECO:0000313" key="7">
    <source>
        <dbReference type="Proteomes" id="UP001443914"/>
    </source>
</evidence>
<comment type="caution">
    <text evidence="6">The sequence shown here is derived from an EMBL/GenBank/DDBJ whole genome shotgun (WGS) entry which is preliminary data.</text>
</comment>
<dbReference type="GO" id="GO:0045892">
    <property type="term" value="P:negative regulation of DNA-templated transcription"/>
    <property type="evidence" value="ECO:0007669"/>
    <property type="project" value="TreeGrafter"/>
</dbReference>
<name>A0AAW1J4K5_SAPOF</name>
<reference evidence="6" key="1">
    <citation type="submission" date="2024-03" db="EMBL/GenBank/DDBJ databases">
        <title>WGS assembly of Saponaria officinalis var. Norfolk2.</title>
        <authorList>
            <person name="Jenkins J."/>
            <person name="Shu S."/>
            <person name="Grimwood J."/>
            <person name="Barry K."/>
            <person name="Goodstein D."/>
            <person name="Schmutz J."/>
            <person name="Leebens-Mack J."/>
            <person name="Osbourn A."/>
        </authorList>
    </citation>
    <scope>NUCLEOTIDE SEQUENCE [LARGE SCALE GENOMIC DNA]</scope>
    <source>
        <strain evidence="6">JIC</strain>
    </source>
</reference>
<evidence type="ECO:0000256" key="3">
    <source>
        <dbReference type="ARBA" id="ARBA00023242"/>
    </source>
</evidence>
<evidence type="ECO:0000256" key="2">
    <source>
        <dbReference type="ARBA" id="ARBA00006081"/>
    </source>
</evidence>
<protein>
    <recommendedName>
        <fullName evidence="4">Ninja-family protein</fullName>
    </recommendedName>
    <alternativeName>
        <fullName evidence="4">ABI-binding protein</fullName>
    </alternativeName>
</protein>
<dbReference type="GO" id="GO:0009867">
    <property type="term" value="P:jasmonic acid mediated signaling pathway"/>
    <property type="evidence" value="ECO:0007669"/>
    <property type="project" value="TreeGrafter"/>
</dbReference>
<dbReference type="PANTHER" id="PTHR31413">
    <property type="entry name" value="AFP HOMOLOG 2"/>
    <property type="match status" value="1"/>
</dbReference>
<dbReference type="EMBL" id="JBDFQZ010000008">
    <property type="protein sequence ID" value="KAK9697636.1"/>
    <property type="molecule type" value="Genomic_DNA"/>
</dbReference>
<dbReference type="PANTHER" id="PTHR31413:SF12">
    <property type="entry name" value="AFP HOMOLOG 2"/>
    <property type="match status" value="1"/>
</dbReference>
<sequence>MEDDKGLVLSLGLPSGRTSSPSKDNSGNSADGRTDTDARTSKILNDFRNFLYAGAPQSSQRTDPVKPEENFFNNFQQTTSGGNDSSNGAGTNENKRSTSRMASHRDDGSRTPVGSASSSQANKETDGKSNISASSFPGQTVNTVSLPYSIRIKELPSESSPSTPVYGGHPCSLGASIGSVPMAVTYSSVQIPDKDCRWGMARPQPVLSMQATNNRNSSDAARPNVRPLEQLREPSKQVVEDGSSSQAEGDAVARSNSGVPSEYPAVRPGIAAEVKFGGSGSFPDLPCVSTTAPGPNGKTISGVTYKYNATQINIVCACHGIHLSPDEFLRHATQDQPSAKA</sequence>
<evidence type="ECO:0000313" key="6">
    <source>
        <dbReference type="EMBL" id="KAK9697636.1"/>
    </source>
</evidence>
<keyword evidence="3 4" id="KW-0539">Nucleus</keyword>
<gene>
    <name evidence="6" type="ORF">RND81_08G050000</name>
</gene>
<evidence type="ECO:0000256" key="5">
    <source>
        <dbReference type="SAM" id="MobiDB-lite"/>
    </source>
</evidence>
<evidence type="ECO:0000256" key="1">
    <source>
        <dbReference type="ARBA" id="ARBA00004123"/>
    </source>
</evidence>
<feature type="compositionally biased region" description="Polar residues" evidence="5">
    <location>
        <begin position="112"/>
        <end position="140"/>
    </location>
</feature>
<accession>A0AAW1J4K5</accession>
<feature type="region of interest" description="Disordered" evidence="5">
    <location>
        <begin position="208"/>
        <end position="264"/>
    </location>
</feature>
<dbReference type="Proteomes" id="UP001443914">
    <property type="component" value="Unassembled WGS sequence"/>
</dbReference>
<comment type="similarity">
    <text evidence="2 4">Belongs to the Ninja family.</text>
</comment>
<proteinExistence type="inferred from homology"/>
<feature type="compositionally biased region" description="Basic and acidic residues" evidence="5">
    <location>
        <begin position="229"/>
        <end position="239"/>
    </location>
</feature>
<dbReference type="GO" id="GO:0005634">
    <property type="term" value="C:nucleus"/>
    <property type="evidence" value="ECO:0007669"/>
    <property type="project" value="UniProtKB-SubCell"/>
</dbReference>
<feature type="region of interest" description="Disordered" evidence="5">
    <location>
        <begin position="1"/>
        <end position="140"/>
    </location>
</feature>